<dbReference type="AlphaFoldDB" id="A0A3E0HMC0"/>
<keyword evidence="1" id="KW-0808">Transferase</keyword>
<reference evidence="1 2" key="1">
    <citation type="submission" date="2018-08" db="EMBL/GenBank/DDBJ databases">
        <title>Genomic Encyclopedia of Archaeal and Bacterial Type Strains, Phase II (KMG-II): from individual species to whole genera.</title>
        <authorList>
            <person name="Goeker M."/>
        </authorList>
    </citation>
    <scope>NUCLEOTIDE SEQUENCE [LARGE SCALE GENOMIC DNA]</scope>
    <source>
        <strain evidence="1 2">DSM 45791</strain>
    </source>
</reference>
<protein>
    <submittedName>
        <fullName evidence="1">ADP-heptose:LPS heptosyltransferase</fullName>
    </submittedName>
</protein>
<dbReference type="EMBL" id="QUNO01000006">
    <property type="protein sequence ID" value="REH47175.1"/>
    <property type="molecule type" value="Genomic_DNA"/>
</dbReference>
<sequence>MNRAAKPLDGVTRIDAMGSVLVNFVYAHAVGHAVEALQYCRGYHAADPSRRIGLVLNADTPAELATWCPFIDEVHTIELDLFDPATDTRDQLAKITKDWDHVVGDHRMSLPEQRAFFPGLAAYYDQADAYFTGIKGSAGGQPPSYLPKQPLRLNLPEQPRDGFAVLLGGSAKREMYPSVSSWRLILAALADRFPGAAITLLGKLAKDGRTSTTYTRDEYERLAAAVPGARLALDLPLRDQLSLVGASRVFLSPHTGFGMVALATGTPWLCLAGNRWPEFYFNDGVPFYSVLPDRARFPCYTMFGSDPEPVDDEGPRAPSMSAARIRADLPELLDAAALLVAGDLGYAAALAGHRDRLARCWGGDRSMMWSLDNVLS</sequence>
<accession>A0A3E0HMC0</accession>
<gene>
    <name evidence="1" type="ORF">BCF44_106340</name>
</gene>
<name>A0A3E0HMC0_9PSEU</name>
<comment type="caution">
    <text evidence="1">The sequence shown here is derived from an EMBL/GenBank/DDBJ whole genome shotgun (WGS) entry which is preliminary data.</text>
</comment>
<dbReference type="GO" id="GO:0016740">
    <property type="term" value="F:transferase activity"/>
    <property type="evidence" value="ECO:0007669"/>
    <property type="project" value="UniProtKB-KW"/>
</dbReference>
<dbReference type="Proteomes" id="UP000256269">
    <property type="component" value="Unassembled WGS sequence"/>
</dbReference>
<organism evidence="1 2">
    <name type="scientific">Kutzneria buriramensis</name>
    <dbReference type="NCBI Taxonomy" id="1045776"/>
    <lineage>
        <taxon>Bacteria</taxon>
        <taxon>Bacillati</taxon>
        <taxon>Actinomycetota</taxon>
        <taxon>Actinomycetes</taxon>
        <taxon>Pseudonocardiales</taxon>
        <taxon>Pseudonocardiaceae</taxon>
        <taxon>Kutzneria</taxon>
    </lineage>
</organism>
<evidence type="ECO:0000313" key="2">
    <source>
        <dbReference type="Proteomes" id="UP000256269"/>
    </source>
</evidence>
<dbReference type="Gene3D" id="3.40.50.2000">
    <property type="entry name" value="Glycogen Phosphorylase B"/>
    <property type="match status" value="1"/>
</dbReference>
<dbReference type="SUPFAM" id="SSF53756">
    <property type="entry name" value="UDP-Glycosyltransferase/glycogen phosphorylase"/>
    <property type="match status" value="1"/>
</dbReference>
<proteinExistence type="predicted"/>
<evidence type="ECO:0000313" key="1">
    <source>
        <dbReference type="EMBL" id="REH47175.1"/>
    </source>
</evidence>
<keyword evidence="2" id="KW-1185">Reference proteome</keyword>